<dbReference type="InterPro" id="IPR012001">
    <property type="entry name" value="Thiamin_PyroP_enz_TPP-bd_dom"/>
</dbReference>
<dbReference type="GO" id="GO:0005948">
    <property type="term" value="C:acetolactate synthase complex"/>
    <property type="evidence" value="ECO:0007669"/>
    <property type="project" value="TreeGrafter"/>
</dbReference>
<dbReference type="AlphaFoldDB" id="A0A3M2M9K4"/>
<keyword evidence="2 3" id="KW-0786">Thiamine pyrophosphate</keyword>
<dbReference type="GO" id="GO:0050660">
    <property type="term" value="F:flavin adenine dinucleotide binding"/>
    <property type="evidence" value="ECO:0007669"/>
    <property type="project" value="TreeGrafter"/>
</dbReference>
<dbReference type="Pfam" id="PF02776">
    <property type="entry name" value="TPP_enzyme_N"/>
    <property type="match status" value="1"/>
</dbReference>
<dbReference type="InterPro" id="IPR012000">
    <property type="entry name" value="Thiamin_PyroP_enz_cen_dom"/>
</dbReference>
<dbReference type="GO" id="GO:0009099">
    <property type="term" value="P:L-valine biosynthetic process"/>
    <property type="evidence" value="ECO:0007669"/>
    <property type="project" value="TreeGrafter"/>
</dbReference>
<dbReference type="Pfam" id="PF00205">
    <property type="entry name" value="TPP_enzyme_M"/>
    <property type="match status" value="1"/>
</dbReference>
<name>A0A3M2M9K4_9ACTN</name>
<dbReference type="InterPro" id="IPR029061">
    <property type="entry name" value="THDP-binding"/>
</dbReference>
<feature type="domain" description="Thiamine pyrophosphate enzyme N-terminal TPP-binding" evidence="6">
    <location>
        <begin position="35"/>
        <end position="133"/>
    </location>
</feature>
<dbReference type="Pfam" id="PF02775">
    <property type="entry name" value="TPP_enzyme_C"/>
    <property type="match status" value="1"/>
</dbReference>
<evidence type="ECO:0000259" key="6">
    <source>
        <dbReference type="Pfam" id="PF02776"/>
    </source>
</evidence>
<keyword evidence="8" id="KW-1185">Reference proteome</keyword>
<dbReference type="PROSITE" id="PS00187">
    <property type="entry name" value="TPP_ENZYMES"/>
    <property type="match status" value="1"/>
</dbReference>
<dbReference type="InterPro" id="IPR000399">
    <property type="entry name" value="TPP-bd_CS"/>
</dbReference>
<comment type="caution">
    <text evidence="7">The sequence shown here is derived from an EMBL/GenBank/DDBJ whole genome shotgun (WGS) entry which is preliminary data.</text>
</comment>
<dbReference type="GO" id="GO:0102481">
    <property type="term" value="F:3D-(3,5/4)-trihydroxycyclohexane-1,2-dione hydrolase activity"/>
    <property type="evidence" value="ECO:0007669"/>
    <property type="project" value="UniProtKB-EC"/>
</dbReference>
<reference evidence="7 8" key="1">
    <citation type="submission" date="2018-10" db="EMBL/GenBank/DDBJ databases">
        <title>Isolation from soil.</title>
        <authorList>
            <person name="Hu J."/>
        </authorList>
    </citation>
    <scope>NUCLEOTIDE SEQUENCE [LARGE SCALE GENOMIC DNA]</scope>
    <source>
        <strain evidence="7 8">NEAU-Ht49</strain>
    </source>
</reference>
<dbReference type="OrthoDB" id="4959782at2"/>
<dbReference type="PANTHER" id="PTHR18968">
    <property type="entry name" value="THIAMINE PYROPHOSPHATE ENZYMES"/>
    <property type="match status" value="1"/>
</dbReference>
<dbReference type="InterPro" id="IPR030817">
    <property type="entry name" value="Myo_inos_IolD"/>
</dbReference>
<evidence type="ECO:0000256" key="1">
    <source>
        <dbReference type="ARBA" id="ARBA00007812"/>
    </source>
</evidence>
<comment type="similarity">
    <text evidence="1 3">Belongs to the TPP enzyme family.</text>
</comment>
<accession>A0A3M2M9K4</accession>
<dbReference type="EMBL" id="RFFG01000010">
    <property type="protein sequence ID" value="RMI46159.1"/>
    <property type="molecule type" value="Genomic_DNA"/>
</dbReference>
<protein>
    <submittedName>
        <fullName evidence="7">3D-(3,5/4)-trihydroxycyclohexane-1,2-dione acylhydrolase (Decyclizing)</fullName>
        <ecNumber evidence="7">3.7.1.22</ecNumber>
    </submittedName>
</protein>
<dbReference type="EC" id="3.7.1.22" evidence="7"/>
<dbReference type="SUPFAM" id="SSF52467">
    <property type="entry name" value="DHS-like NAD/FAD-binding domain"/>
    <property type="match status" value="1"/>
</dbReference>
<dbReference type="InterPro" id="IPR011766">
    <property type="entry name" value="TPP_enzyme_TPP-bd"/>
</dbReference>
<dbReference type="GO" id="GO:0009097">
    <property type="term" value="P:isoleucine biosynthetic process"/>
    <property type="evidence" value="ECO:0007669"/>
    <property type="project" value="TreeGrafter"/>
</dbReference>
<dbReference type="GO" id="GO:0019310">
    <property type="term" value="P:inositol catabolic process"/>
    <property type="evidence" value="ECO:0007669"/>
    <property type="project" value="InterPro"/>
</dbReference>
<dbReference type="PANTHER" id="PTHR18968:SF9">
    <property type="entry name" value="3D-(3,5_4)-TRIHYDROXYCYCLOHEXANE-1,2-DIONE HYDROLASE"/>
    <property type="match status" value="1"/>
</dbReference>
<dbReference type="InterPro" id="IPR045229">
    <property type="entry name" value="TPP_enz"/>
</dbReference>
<dbReference type="SUPFAM" id="SSF52518">
    <property type="entry name" value="Thiamin diphosphate-binding fold (THDP-binding)"/>
    <property type="match status" value="2"/>
</dbReference>
<evidence type="ECO:0000259" key="5">
    <source>
        <dbReference type="Pfam" id="PF02775"/>
    </source>
</evidence>
<gene>
    <name evidence="7" type="primary">iolD</name>
    <name evidence="7" type="ORF">EBO15_08040</name>
</gene>
<dbReference type="Proteomes" id="UP000282674">
    <property type="component" value="Unassembled WGS sequence"/>
</dbReference>
<evidence type="ECO:0000313" key="8">
    <source>
        <dbReference type="Proteomes" id="UP000282674"/>
    </source>
</evidence>
<proteinExistence type="inferred from homology"/>
<dbReference type="Gene3D" id="3.40.50.970">
    <property type="match status" value="2"/>
</dbReference>
<dbReference type="CDD" id="cd07035">
    <property type="entry name" value="TPP_PYR_POX_like"/>
    <property type="match status" value="1"/>
</dbReference>
<dbReference type="GO" id="GO:0030976">
    <property type="term" value="F:thiamine pyrophosphate binding"/>
    <property type="evidence" value="ECO:0007669"/>
    <property type="project" value="InterPro"/>
</dbReference>
<dbReference type="GO" id="GO:0000287">
    <property type="term" value="F:magnesium ion binding"/>
    <property type="evidence" value="ECO:0007669"/>
    <property type="project" value="InterPro"/>
</dbReference>
<feature type="domain" description="Thiamine pyrophosphate enzyme central" evidence="4">
    <location>
        <begin position="220"/>
        <end position="354"/>
    </location>
</feature>
<organism evidence="7 8">
    <name type="scientific">Actinomadura harenae</name>
    <dbReference type="NCBI Taxonomy" id="2483351"/>
    <lineage>
        <taxon>Bacteria</taxon>
        <taxon>Bacillati</taxon>
        <taxon>Actinomycetota</taxon>
        <taxon>Actinomycetes</taxon>
        <taxon>Streptosporangiales</taxon>
        <taxon>Thermomonosporaceae</taxon>
        <taxon>Actinomadura</taxon>
    </lineage>
</organism>
<evidence type="ECO:0000256" key="2">
    <source>
        <dbReference type="ARBA" id="ARBA00023052"/>
    </source>
</evidence>
<sequence>MTETVRLTVGQAIVRFLANQWTERDGERHRFFAGCFGIFGHGNVAGLGQALLEYGDELPYRAARNEQAMVHAAVGYARTHDRLRAFACTTSVGPGATNMVTGAALATINRIPVLLLPGDVFATRVSNPVLQELEDPRSYDVSVNDCFKPVSRYWDRINRPEQLPSALLAAMRVLTDPAETGAVTLALPQDVQAEAHDWPAELFAERVWRVARPVPEPALIEDAAALLRNAERPLIVAGGGAIYSRATAALREFVEATGIPVAETQAGKGALTWDHPASVGAIGATGTTAANALARDADVVLGIGTRYSDFTTASRTVFARPGVRFINLNVAAPDAAKHAGLPLTADARAGLEALRTAMTGHAVTASYRDEIAERVTRWNEAVDRAYAPTRGPLPAQPEIIGIVNEVSGPRDVVVSAAGSMPGDLHKLWRTRDPKGYHVEYGFSCMGYEIAGGLGVKLAAPDREVFVMVGDGSYLMMAQELVTAVADEIKLVVVLVQNHGFASIGNLSESVGSQRLGTQFELPGDLAANAAALGADVLRATTAEEFRTALTKARDSTRTTVVHVETDTSTGAPDSEAWWDVPVAEVSNLDSTNQARTRYEENRKAQRPLI</sequence>
<dbReference type="RefSeq" id="WP_122193680.1">
    <property type="nucleotide sequence ID" value="NZ_JBHSKC010000013.1"/>
</dbReference>
<evidence type="ECO:0000256" key="3">
    <source>
        <dbReference type="RuleBase" id="RU362132"/>
    </source>
</evidence>
<evidence type="ECO:0000259" key="4">
    <source>
        <dbReference type="Pfam" id="PF00205"/>
    </source>
</evidence>
<dbReference type="NCBIfam" id="TIGR04377">
    <property type="entry name" value="myo_inos_iolD"/>
    <property type="match status" value="1"/>
</dbReference>
<dbReference type="GO" id="GO:0003984">
    <property type="term" value="F:acetolactate synthase activity"/>
    <property type="evidence" value="ECO:0007669"/>
    <property type="project" value="TreeGrafter"/>
</dbReference>
<dbReference type="InterPro" id="IPR029035">
    <property type="entry name" value="DHS-like_NAD/FAD-binding_dom"/>
</dbReference>
<feature type="domain" description="Thiamine pyrophosphate enzyme TPP-binding" evidence="5">
    <location>
        <begin position="417"/>
        <end position="563"/>
    </location>
</feature>
<dbReference type="Gene3D" id="3.40.50.1220">
    <property type="entry name" value="TPP-binding domain"/>
    <property type="match status" value="1"/>
</dbReference>
<evidence type="ECO:0000313" key="7">
    <source>
        <dbReference type="EMBL" id="RMI46159.1"/>
    </source>
</evidence>
<keyword evidence="7" id="KW-0378">Hydrolase</keyword>